<reference evidence="7 8" key="1">
    <citation type="submission" date="2019-04" db="EMBL/GenBank/DDBJ databases">
        <title>Friends and foes A comparative genomics study of 23 Aspergillus species from section Flavi.</title>
        <authorList>
            <consortium name="DOE Joint Genome Institute"/>
            <person name="Kjaerbolling I."/>
            <person name="Vesth T."/>
            <person name="Frisvad J.C."/>
            <person name="Nybo J.L."/>
            <person name="Theobald S."/>
            <person name="Kildgaard S."/>
            <person name="Isbrandt T."/>
            <person name="Kuo A."/>
            <person name="Sato A."/>
            <person name="Lyhne E.K."/>
            <person name="Kogle M.E."/>
            <person name="Wiebenga A."/>
            <person name="Kun R.S."/>
            <person name="Lubbers R.J."/>
            <person name="Makela M.R."/>
            <person name="Barry K."/>
            <person name="Chovatia M."/>
            <person name="Clum A."/>
            <person name="Daum C."/>
            <person name="Haridas S."/>
            <person name="He G."/>
            <person name="LaButti K."/>
            <person name="Lipzen A."/>
            <person name="Mondo S."/>
            <person name="Riley R."/>
            <person name="Salamov A."/>
            <person name="Simmons B.A."/>
            <person name="Magnuson J.K."/>
            <person name="Henrissat B."/>
            <person name="Mortensen U.H."/>
            <person name="Larsen T.O."/>
            <person name="Devries R.P."/>
            <person name="Grigoriev I.V."/>
            <person name="Machida M."/>
            <person name="Baker S.E."/>
            <person name="Andersen M.R."/>
        </authorList>
    </citation>
    <scope>NUCLEOTIDE SEQUENCE [LARGE SCALE GENOMIC DNA]</scope>
    <source>
        <strain evidence="7 8">IBT 18842</strain>
    </source>
</reference>
<comment type="subcellular location">
    <subcellularLocation>
        <location evidence="1">Membrane</location>
        <topology evidence="1">Single-pass membrane protein</topology>
    </subcellularLocation>
</comment>
<feature type="region of interest" description="Disordered" evidence="5">
    <location>
        <begin position="207"/>
        <end position="251"/>
    </location>
</feature>
<dbReference type="PANTHER" id="PTHR15549">
    <property type="entry name" value="PAIRED IMMUNOGLOBULIN-LIKE TYPE 2 RECEPTOR"/>
    <property type="match status" value="1"/>
</dbReference>
<evidence type="ECO:0000256" key="1">
    <source>
        <dbReference type="ARBA" id="ARBA00004167"/>
    </source>
</evidence>
<evidence type="ECO:0000256" key="4">
    <source>
        <dbReference type="ARBA" id="ARBA00023136"/>
    </source>
</evidence>
<gene>
    <name evidence="7" type="ORF">BDV25DRAFT_138299</name>
</gene>
<keyword evidence="2 6" id="KW-0812">Transmembrane</keyword>
<sequence length="251" mass="26411">MSTCFAMHSGRISTNIDVVACGVTNSSDSSASHVTCCPKGWYCMSNSFCYNPERNDTDTMYLNSDCTDEAMSDPACVTRCGGQVNSFINYFTSGGQGIWACCDYTNETVNCDTATYDQYPGPAPSKLTTLAYISSDGTASYASTATATKTATTNAAATTTSSSSNSSSSGIGPGAAAGIGVGVGVGAFMIAAGVAYFFFRKRRPEHSRLSDGSVTPGAPPAWYPEQQIPQQQMVYELGRPEPGELDSTERK</sequence>
<proteinExistence type="predicted"/>
<dbReference type="AlphaFoldDB" id="A0A5N6U0C5"/>
<name>A0A5N6U0C5_ASPAV</name>
<protein>
    <recommendedName>
        <fullName evidence="9">Mid2 domain-containing protein</fullName>
    </recommendedName>
</protein>
<feature type="transmembrane region" description="Helical" evidence="6">
    <location>
        <begin position="175"/>
        <end position="199"/>
    </location>
</feature>
<feature type="compositionally biased region" description="Basic and acidic residues" evidence="5">
    <location>
        <begin position="238"/>
        <end position="251"/>
    </location>
</feature>
<dbReference type="GO" id="GO:0071944">
    <property type="term" value="C:cell periphery"/>
    <property type="evidence" value="ECO:0007669"/>
    <property type="project" value="UniProtKB-ARBA"/>
</dbReference>
<dbReference type="GO" id="GO:0016020">
    <property type="term" value="C:membrane"/>
    <property type="evidence" value="ECO:0007669"/>
    <property type="project" value="UniProtKB-SubCell"/>
</dbReference>
<evidence type="ECO:0000256" key="5">
    <source>
        <dbReference type="SAM" id="MobiDB-lite"/>
    </source>
</evidence>
<organism evidence="7 8">
    <name type="scientific">Aspergillus avenaceus</name>
    <dbReference type="NCBI Taxonomy" id="36643"/>
    <lineage>
        <taxon>Eukaryota</taxon>
        <taxon>Fungi</taxon>
        <taxon>Dikarya</taxon>
        <taxon>Ascomycota</taxon>
        <taxon>Pezizomycotina</taxon>
        <taxon>Eurotiomycetes</taxon>
        <taxon>Eurotiomycetidae</taxon>
        <taxon>Eurotiales</taxon>
        <taxon>Aspergillaceae</taxon>
        <taxon>Aspergillus</taxon>
        <taxon>Aspergillus subgen. Circumdati</taxon>
    </lineage>
</organism>
<evidence type="ECO:0000313" key="7">
    <source>
        <dbReference type="EMBL" id="KAE8152035.1"/>
    </source>
</evidence>
<evidence type="ECO:0000256" key="3">
    <source>
        <dbReference type="ARBA" id="ARBA00022989"/>
    </source>
</evidence>
<keyword evidence="3 6" id="KW-1133">Transmembrane helix</keyword>
<dbReference type="PANTHER" id="PTHR15549:SF26">
    <property type="entry name" value="AXIAL BUDDING PATTERN PROTEIN 2-RELATED"/>
    <property type="match status" value="1"/>
</dbReference>
<keyword evidence="4 6" id="KW-0472">Membrane</keyword>
<dbReference type="Proteomes" id="UP000325780">
    <property type="component" value="Unassembled WGS sequence"/>
</dbReference>
<evidence type="ECO:0000313" key="8">
    <source>
        <dbReference type="Proteomes" id="UP000325780"/>
    </source>
</evidence>
<evidence type="ECO:0000256" key="6">
    <source>
        <dbReference type="SAM" id="Phobius"/>
    </source>
</evidence>
<dbReference type="EMBL" id="ML742060">
    <property type="protein sequence ID" value="KAE8152035.1"/>
    <property type="molecule type" value="Genomic_DNA"/>
</dbReference>
<evidence type="ECO:0008006" key="9">
    <source>
        <dbReference type="Google" id="ProtNLM"/>
    </source>
</evidence>
<keyword evidence="8" id="KW-1185">Reference proteome</keyword>
<dbReference type="InterPro" id="IPR051694">
    <property type="entry name" value="Immunoregulatory_rcpt-like"/>
</dbReference>
<dbReference type="OrthoDB" id="5215637at2759"/>
<accession>A0A5N6U0C5</accession>
<evidence type="ECO:0000256" key="2">
    <source>
        <dbReference type="ARBA" id="ARBA00022692"/>
    </source>
</evidence>